<name>A0A2M6W341_9BACT</name>
<evidence type="ECO:0000259" key="2">
    <source>
        <dbReference type="PROSITE" id="PS50164"/>
    </source>
</evidence>
<evidence type="ECO:0000256" key="1">
    <source>
        <dbReference type="ARBA" id="ARBA00007435"/>
    </source>
</evidence>
<dbReference type="InterPro" id="IPR000305">
    <property type="entry name" value="GIY-YIG_endonuc"/>
</dbReference>
<accession>A0A2M6W341</accession>
<feature type="domain" description="GIY-YIG" evidence="2">
    <location>
        <begin position="1"/>
        <end position="58"/>
    </location>
</feature>
<dbReference type="EMBL" id="PFBX01000047">
    <property type="protein sequence ID" value="PIT87202.1"/>
    <property type="molecule type" value="Genomic_DNA"/>
</dbReference>
<dbReference type="PROSITE" id="PS50164">
    <property type="entry name" value="GIY_YIG"/>
    <property type="match status" value="1"/>
</dbReference>
<dbReference type="Pfam" id="PF01541">
    <property type="entry name" value="GIY-YIG"/>
    <property type="match status" value="1"/>
</dbReference>
<dbReference type="InterPro" id="IPR035901">
    <property type="entry name" value="GIY-YIG_endonuc_sf"/>
</dbReference>
<feature type="non-terminal residue" evidence="3">
    <location>
        <position position="58"/>
    </location>
</feature>
<gene>
    <name evidence="3" type="ORF">COU31_04195</name>
</gene>
<proteinExistence type="inferred from homology"/>
<dbReference type="InterPro" id="IPR050190">
    <property type="entry name" value="UPF0213_domain"/>
</dbReference>
<dbReference type="Gene3D" id="3.40.1440.10">
    <property type="entry name" value="GIY-YIG endonuclease"/>
    <property type="match status" value="1"/>
</dbReference>
<reference evidence="4" key="1">
    <citation type="submission" date="2017-09" db="EMBL/GenBank/DDBJ databases">
        <title>Depth-based differentiation of microbial function through sediment-hosted aquifers and enrichment of novel symbionts in the deep terrestrial subsurface.</title>
        <authorList>
            <person name="Probst A.J."/>
            <person name="Ladd B."/>
            <person name="Jarett J.K."/>
            <person name="Geller-Mcgrath D.E."/>
            <person name="Sieber C.M.K."/>
            <person name="Emerson J.B."/>
            <person name="Anantharaman K."/>
            <person name="Thomas B.C."/>
            <person name="Malmstrom R."/>
            <person name="Stieglmeier M."/>
            <person name="Klingl A."/>
            <person name="Woyke T."/>
            <person name="Ryan C.M."/>
            <person name="Banfield J.F."/>
        </authorList>
    </citation>
    <scope>NUCLEOTIDE SEQUENCE [LARGE SCALE GENOMIC DNA]</scope>
</reference>
<dbReference type="PANTHER" id="PTHR34477:SF1">
    <property type="entry name" value="UPF0213 PROTEIN YHBQ"/>
    <property type="match status" value="1"/>
</dbReference>
<evidence type="ECO:0000313" key="4">
    <source>
        <dbReference type="Proteomes" id="UP000231183"/>
    </source>
</evidence>
<dbReference type="AlphaFoldDB" id="A0A2M6W341"/>
<dbReference type="SUPFAM" id="SSF82771">
    <property type="entry name" value="GIY-YIG endonuclease"/>
    <property type="match status" value="1"/>
</dbReference>
<dbReference type="PANTHER" id="PTHR34477">
    <property type="entry name" value="UPF0213 PROTEIN YHBQ"/>
    <property type="match status" value="1"/>
</dbReference>
<comment type="similarity">
    <text evidence="1">Belongs to the UPF0213 family.</text>
</comment>
<dbReference type="Proteomes" id="UP000231183">
    <property type="component" value="Unassembled WGS sequence"/>
</dbReference>
<protein>
    <recommendedName>
        <fullName evidence="2">GIY-YIG domain-containing protein</fullName>
    </recommendedName>
</protein>
<evidence type="ECO:0000313" key="3">
    <source>
        <dbReference type="EMBL" id="PIT87202.1"/>
    </source>
</evidence>
<sequence>MHYVYILELNNGDYYTGSTSDLKNRLKQHQNDQNPSTKNHRPTKLIWSATFRTKKLAE</sequence>
<comment type="caution">
    <text evidence="3">The sequence shown here is derived from an EMBL/GenBank/DDBJ whole genome shotgun (WGS) entry which is preliminary data.</text>
</comment>
<organism evidence="3 4">
    <name type="scientific">Candidatus Magasanikbacteria bacterium CG10_big_fil_rev_8_21_14_0_10_40_10</name>
    <dbReference type="NCBI Taxonomy" id="1974648"/>
    <lineage>
        <taxon>Bacteria</taxon>
        <taxon>Candidatus Magasanikiibacteriota</taxon>
    </lineage>
</organism>